<dbReference type="Gene3D" id="3.30.190.10">
    <property type="entry name" value="Ribulose bisphosphate carboxylase, small subunit"/>
    <property type="match status" value="1"/>
</dbReference>
<dbReference type="PANTHER" id="PTHR31262">
    <property type="entry name" value="RIBULOSE BISPHOSPHATE CARBOXYLASE SMALL CHAIN 1, CHLOROPLASTIC"/>
    <property type="match status" value="1"/>
</dbReference>
<dbReference type="Pfam" id="PF00101">
    <property type="entry name" value="RuBisCO_small"/>
    <property type="match status" value="1"/>
</dbReference>
<dbReference type="HAMAP" id="MF_00859">
    <property type="entry name" value="RuBisCO_S_bact"/>
    <property type="match status" value="1"/>
</dbReference>
<keyword evidence="5" id="KW-1185">Reference proteome</keyword>
<proteinExistence type="inferred from homology"/>
<name>A0ABZ1BYQ0_9FIRM</name>
<evidence type="ECO:0000256" key="1">
    <source>
        <dbReference type="ARBA" id="ARBA00022567"/>
    </source>
</evidence>
<dbReference type="SUPFAM" id="SSF55239">
    <property type="entry name" value="RuBisCO, small subunit"/>
    <property type="match status" value="1"/>
</dbReference>
<sequence length="102" mass="11817">MALRTEMFSYLPPMPPEEVRQQVEYLIRRGYVPGIEFTQRLDSHDDFWSFWKLPFFRGATVDGVLAELEACKTAHPGATIRLTGYDARRQCQVLSFVVHRPA</sequence>
<dbReference type="InterPro" id="IPR024681">
    <property type="entry name" value="RuBisCO_ssu"/>
</dbReference>
<accession>A0ABZ1BYQ0</accession>
<evidence type="ECO:0000313" key="4">
    <source>
        <dbReference type="EMBL" id="WRP17965.1"/>
    </source>
</evidence>
<evidence type="ECO:0000259" key="3">
    <source>
        <dbReference type="SMART" id="SM00961"/>
    </source>
</evidence>
<dbReference type="InterPro" id="IPR000894">
    <property type="entry name" value="RuBisCO_ssu_dom"/>
</dbReference>
<keyword evidence="2" id="KW-0120">Carbon dioxide fixation</keyword>
<gene>
    <name evidence="4" type="ORF">U7230_02835</name>
</gene>
<dbReference type="Proteomes" id="UP001332192">
    <property type="component" value="Chromosome"/>
</dbReference>
<keyword evidence="1" id="KW-0113">Calvin cycle</keyword>
<dbReference type="InterPro" id="IPR036385">
    <property type="entry name" value="RuBisCO_ssu_sf"/>
</dbReference>
<organism evidence="4 5">
    <name type="scientific">Carboxydichorda subterranea</name>
    <dbReference type="NCBI Taxonomy" id="3109565"/>
    <lineage>
        <taxon>Bacteria</taxon>
        <taxon>Bacillati</taxon>
        <taxon>Bacillota</taxon>
        <taxon>Limnochordia</taxon>
        <taxon>Limnochordales</taxon>
        <taxon>Geochordaceae</taxon>
        <taxon>Carboxydichorda</taxon>
    </lineage>
</organism>
<dbReference type="SMART" id="SM00961">
    <property type="entry name" value="RuBisCO_small"/>
    <property type="match status" value="1"/>
</dbReference>
<dbReference type="RefSeq" id="WP_324717236.1">
    <property type="nucleotide sequence ID" value="NZ_CP141615.1"/>
</dbReference>
<protein>
    <submittedName>
        <fullName evidence="4">Ribulose bisphosphate carboxylase small subunit</fullName>
    </submittedName>
</protein>
<evidence type="ECO:0000313" key="5">
    <source>
        <dbReference type="Proteomes" id="UP001332192"/>
    </source>
</evidence>
<reference evidence="4 5" key="1">
    <citation type="journal article" date="2024" name="Front. Microbiol.">
        <title>Novel thermophilic genera Geochorda gen. nov. and Carboxydochorda gen. nov. from the deep terrestrial subsurface reveal the ecophysiological diversity in the class Limnochordia.</title>
        <authorList>
            <person name="Karnachuk O.V."/>
            <person name="Lukina A.P."/>
            <person name="Avakyan M.R."/>
            <person name="Kadnikov V.V."/>
            <person name="Begmatov S."/>
            <person name="Beletsky A.V."/>
            <person name="Vlasova K.G."/>
            <person name="Novikov A.A."/>
            <person name="Shcherbakova V.A."/>
            <person name="Mardanov A.V."/>
            <person name="Ravin N.V."/>
        </authorList>
    </citation>
    <scope>NUCLEOTIDE SEQUENCE [LARGE SCALE GENOMIC DNA]</scope>
    <source>
        <strain evidence="4 5">L945</strain>
    </source>
</reference>
<evidence type="ECO:0000256" key="2">
    <source>
        <dbReference type="ARBA" id="ARBA00023300"/>
    </source>
</evidence>
<dbReference type="EMBL" id="CP141615">
    <property type="protein sequence ID" value="WRP17965.1"/>
    <property type="molecule type" value="Genomic_DNA"/>
</dbReference>
<feature type="domain" description="Ribulose bisphosphate carboxylase small subunit" evidence="3">
    <location>
        <begin position="4"/>
        <end position="101"/>
    </location>
</feature>